<accession>A0A5A7QXH7</accession>
<name>A0A5A7QXH7_STRAF</name>
<evidence type="ECO:0000256" key="4">
    <source>
        <dbReference type="ARBA" id="ARBA00023163"/>
    </source>
</evidence>
<dbReference type="CDD" id="cd11448">
    <property type="entry name" value="bHLH_AtFAMA_like"/>
    <property type="match status" value="1"/>
</dbReference>
<feature type="region of interest" description="Disordered" evidence="6">
    <location>
        <begin position="148"/>
        <end position="199"/>
    </location>
</feature>
<dbReference type="SMART" id="SM00353">
    <property type="entry name" value="HLH"/>
    <property type="match status" value="1"/>
</dbReference>
<evidence type="ECO:0000256" key="5">
    <source>
        <dbReference type="ARBA" id="ARBA00023242"/>
    </source>
</evidence>
<dbReference type="SUPFAM" id="SSF47459">
    <property type="entry name" value="HLH, helix-loop-helix DNA-binding domain"/>
    <property type="match status" value="1"/>
</dbReference>
<sequence length="388" mass="43669">MPRADTVRSEASPWCPASPFVARRVEQSAIYMMEKEGNYSGNIPGLDYNSPDVQTHDNQHQDKATADYMLNNNPTDDIQPLSSNFYGSNSFDKLSFADVMQFAEFGPKLSLNQTKTGTSNEDETGIYNNNIDPVYFLKFPVLNDRPHNHELAHGNNRDLPLGDNNPETGPNAVEANNNKSKRKRARSIKTSEEVESQRMTHIAVERNRRKQMNEHLRVLRSLMPSSYVQRGDQASIIGGAIEFVRELEQLLQCLESQKRRRLYGDGGQRTVNDPSSVQQPQQVQPSLMFPSPQIMGNDYDSQGKNNNNISDDVAYETETAESKSCLADVEVKVLGFDALIKILSRRRPGQLIKTIAALEDLQLTILHTNITTIEQTVLYSFNVKVSIC</sequence>
<keyword evidence="2" id="KW-0805">Transcription regulation</keyword>
<dbReference type="GO" id="GO:0005634">
    <property type="term" value="C:nucleus"/>
    <property type="evidence" value="ECO:0007669"/>
    <property type="project" value="UniProtKB-SubCell"/>
</dbReference>
<gene>
    <name evidence="8" type="ORF">STAS_27347</name>
</gene>
<dbReference type="GO" id="GO:0046983">
    <property type="term" value="F:protein dimerization activity"/>
    <property type="evidence" value="ECO:0007669"/>
    <property type="project" value="InterPro"/>
</dbReference>
<evidence type="ECO:0000256" key="3">
    <source>
        <dbReference type="ARBA" id="ARBA00023125"/>
    </source>
</evidence>
<reference evidence="9" key="1">
    <citation type="journal article" date="2019" name="Curr. Biol.">
        <title>Genome Sequence of Striga asiatica Provides Insight into the Evolution of Plant Parasitism.</title>
        <authorList>
            <person name="Yoshida S."/>
            <person name="Kim S."/>
            <person name="Wafula E.K."/>
            <person name="Tanskanen J."/>
            <person name="Kim Y.M."/>
            <person name="Honaas L."/>
            <person name="Yang Z."/>
            <person name="Spallek T."/>
            <person name="Conn C.E."/>
            <person name="Ichihashi Y."/>
            <person name="Cheong K."/>
            <person name="Cui S."/>
            <person name="Der J.P."/>
            <person name="Gundlach H."/>
            <person name="Jiao Y."/>
            <person name="Hori C."/>
            <person name="Ishida J.K."/>
            <person name="Kasahara H."/>
            <person name="Kiba T."/>
            <person name="Kim M.S."/>
            <person name="Koo N."/>
            <person name="Laohavisit A."/>
            <person name="Lee Y.H."/>
            <person name="Lumba S."/>
            <person name="McCourt P."/>
            <person name="Mortimer J.C."/>
            <person name="Mutuku J.M."/>
            <person name="Nomura T."/>
            <person name="Sasaki-Sekimoto Y."/>
            <person name="Seto Y."/>
            <person name="Wang Y."/>
            <person name="Wakatake T."/>
            <person name="Sakakibara H."/>
            <person name="Demura T."/>
            <person name="Yamaguchi S."/>
            <person name="Yoneyama K."/>
            <person name="Manabe R.I."/>
            <person name="Nelson D.C."/>
            <person name="Schulman A.H."/>
            <person name="Timko M.P."/>
            <person name="dePamphilis C.W."/>
            <person name="Choi D."/>
            <person name="Shirasu K."/>
        </authorList>
    </citation>
    <scope>NUCLEOTIDE SEQUENCE [LARGE SCALE GENOMIC DNA]</scope>
    <source>
        <strain evidence="9">cv. UVA1</strain>
    </source>
</reference>
<evidence type="ECO:0000259" key="7">
    <source>
        <dbReference type="PROSITE" id="PS50888"/>
    </source>
</evidence>
<dbReference type="GO" id="GO:0045893">
    <property type="term" value="P:positive regulation of DNA-templated transcription"/>
    <property type="evidence" value="ECO:0007669"/>
    <property type="project" value="TreeGrafter"/>
</dbReference>
<keyword evidence="5" id="KW-0539">Nucleus</keyword>
<dbReference type="InterPro" id="IPR011598">
    <property type="entry name" value="bHLH_dom"/>
</dbReference>
<evidence type="ECO:0000313" key="8">
    <source>
        <dbReference type="EMBL" id="GER50065.1"/>
    </source>
</evidence>
<evidence type="ECO:0000256" key="6">
    <source>
        <dbReference type="SAM" id="MobiDB-lite"/>
    </source>
</evidence>
<protein>
    <submittedName>
        <fullName evidence="8">Basic helix-loop-helix (BHLH) DNA-bindingsuperfamily protein</fullName>
    </submittedName>
</protein>
<dbReference type="FunFam" id="4.10.280.10:FF:000050">
    <property type="entry name" value="Basic helix-loop-helix transcription factor"/>
    <property type="match status" value="1"/>
</dbReference>
<dbReference type="InterPro" id="IPR036638">
    <property type="entry name" value="HLH_DNA-bd_sf"/>
</dbReference>
<dbReference type="InterPro" id="IPR044283">
    <property type="entry name" value="FAMA/SPEECHLESS/MUTE-like"/>
</dbReference>
<dbReference type="PROSITE" id="PS50888">
    <property type="entry name" value="BHLH"/>
    <property type="match status" value="1"/>
</dbReference>
<keyword evidence="3 8" id="KW-0238">DNA-binding</keyword>
<feature type="domain" description="BHLH" evidence="7">
    <location>
        <begin position="196"/>
        <end position="247"/>
    </location>
</feature>
<evidence type="ECO:0000313" key="9">
    <source>
        <dbReference type="Proteomes" id="UP000325081"/>
    </source>
</evidence>
<dbReference type="EMBL" id="BKCP01009070">
    <property type="protein sequence ID" value="GER50065.1"/>
    <property type="molecule type" value="Genomic_DNA"/>
</dbReference>
<comment type="caution">
    <text evidence="8">The sequence shown here is derived from an EMBL/GenBank/DDBJ whole genome shotgun (WGS) entry which is preliminary data.</text>
</comment>
<feature type="compositionally biased region" description="Low complexity" evidence="6">
    <location>
        <begin position="274"/>
        <end position="284"/>
    </location>
</feature>
<feature type="compositionally biased region" description="Basic and acidic residues" evidence="6">
    <location>
        <begin position="189"/>
        <end position="199"/>
    </location>
</feature>
<comment type="subcellular location">
    <subcellularLocation>
        <location evidence="1">Nucleus</location>
    </subcellularLocation>
</comment>
<dbReference type="Proteomes" id="UP000325081">
    <property type="component" value="Unassembled WGS sequence"/>
</dbReference>
<dbReference type="GO" id="GO:0003677">
    <property type="term" value="F:DNA binding"/>
    <property type="evidence" value="ECO:0007669"/>
    <property type="project" value="UniProtKB-KW"/>
</dbReference>
<dbReference type="GO" id="GO:0010052">
    <property type="term" value="P:guard cell differentiation"/>
    <property type="evidence" value="ECO:0007669"/>
    <property type="project" value="InterPro"/>
</dbReference>
<dbReference type="Gene3D" id="4.10.280.10">
    <property type="entry name" value="Helix-loop-helix DNA-binding domain"/>
    <property type="match status" value="1"/>
</dbReference>
<dbReference type="PANTHER" id="PTHR46684">
    <property type="entry name" value="TRANSCRIPTION FACTOR FAMA"/>
    <property type="match status" value="1"/>
</dbReference>
<organism evidence="8 9">
    <name type="scientific">Striga asiatica</name>
    <name type="common">Asiatic witchweed</name>
    <name type="synonym">Buchnera asiatica</name>
    <dbReference type="NCBI Taxonomy" id="4170"/>
    <lineage>
        <taxon>Eukaryota</taxon>
        <taxon>Viridiplantae</taxon>
        <taxon>Streptophyta</taxon>
        <taxon>Embryophyta</taxon>
        <taxon>Tracheophyta</taxon>
        <taxon>Spermatophyta</taxon>
        <taxon>Magnoliopsida</taxon>
        <taxon>eudicotyledons</taxon>
        <taxon>Gunneridae</taxon>
        <taxon>Pentapetalae</taxon>
        <taxon>asterids</taxon>
        <taxon>lamiids</taxon>
        <taxon>Lamiales</taxon>
        <taxon>Orobanchaceae</taxon>
        <taxon>Buchnereae</taxon>
        <taxon>Striga</taxon>
    </lineage>
</organism>
<feature type="region of interest" description="Disordered" evidence="6">
    <location>
        <begin position="264"/>
        <end position="284"/>
    </location>
</feature>
<dbReference type="OrthoDB" id="1939483at2759"/>
<keyword evidence="4" id="KW-0804">Transcription</keyword>
<evidence type="ECO:0000256" key="2">
    <source>
        <dbReference type="ARBA" id="ARBA00023015"/>
    </source>
</evidence>
<dbReference type="Pfam" id="PF00010">
    <property type="entry name" value="HLH"/>
    <property type="match status" value="1"/>
</dbReference>
<dbReference type="PANTHER" id="PTHR46684:SF6">
    <property type="entry name" value="TRANSCRIPTION FACTOR FAMA"/>
    <property type="match status" value="1"/>
</dbReference>
<evidence type="ECO:0000256" key="1">
    <source>
        <dbReference type="ARBA" id="ARBA00004123"/>
    </source>
</evidence>
<keyword evidence="9" id="KW-1185">Reference proteome</keyword>
<dbReference type="GO" id="GO:0003700">
    <property type="term" value="F:DNA-binding transcription factor activity"/>
    <property type="evidence" value="ECO:0007669"/>
    <property type="project" value="InterPro"/>
</dbReference>
<proteinExistence type="predicted"/>
<dbReference type="AlphaFoldDB" id="A0A5A7QXH7"/>